<gene>
    <name evidence="2" type="ORF">HGM15179_015676</name>
</gene>
<dbReference type="EMBL" id="SWJQ01000707">
    <property type="protein sequence ID" value="TRZ11432.1"/>
    <property type="molecule type" value="Genomic_DNA"/>
</dbReference>
<dbReference type="Proteomes" id="UP000796761">
    <property type="component" value="Unassembled WGS sequence"/>
</dbReference>
<evidence type="ECO:0000256" key="1">
    <source>
        <dbReference type="SAM" id="MobiDB-lite"/>
    </source>
</evidence>
<protein>
    <submittedName>
        <fullName evidence="2">Uncharacterized protein</fullName>
    </submittedName>
</protein>
<name>A0A8K1LF11_9PASS</name>
<keyword evidence="3" id="KW-1185">Reference proteome</keyword>
<evidence type="ECO:0000313" key="3">
    <source>
        <dbReference type="Proteomes" id="UP000796761"/>
    </source>
</evidence>
<proteinExistence type="predicted"/>
<reference evidence="2" key="1">
    <citation type="submission" date="2019-04" db="EMBL/GenBank/DDBJ databases">
        <title>Genome assembly of Zosterops borbonicus 15179.</title>
        <authorList>
            <person name="Leroy T."/>
            <person name="Anselmetti Y."/>
            <person name="Tilak M.-K."/>
            <person name="Nabholz B."/>
        </authorList>
    </citation>
    <scope>NUCLEOTIDE SEQUENCE</scope>
    <source>
        <strain evidence="2">HGM_15179</strain>
        <tissue evidence="2">Muscle</tissue>
    </source>
</reference>
<feature type="compositionally biased region" description="Basic and acidic residues" evidence="1">
    <location>
        <begin position="31"/>
        <end position="57"/>
    </location>
</feature>
<feature type="compositionally biased region" description="Polar residues" evidence="1">
    <location>
        <begin position="1"/>
        <end position="13"/>
    </location>
</feature>
<accession>A0A8K1LF11</accession>
<feature type="region of interest" description="Disordered" evidence="1">
    <location>
        <begin position="1"/>
        <end position="81"/>
    </location>
</feature>
<evidence type="ECO:0000313" key="2">
    <source>
        <dbReference type="EMBL" id="TRZ11432.1"/>
    </source>
</evidence>
<comment type="caution">
    <text evidence="2">The sequence shown here is derived from an EMBL/GenBank/DDBJ whole genome shotgun (WGS) entry which is preliminary data.</text>
</comment>
<sequence length="81" mass="9596">MGSIMSVVTTQGLQCGLFSPSYRKPPKPMKKKEEEGRRRKKKEEEGRRRKKKEEEGRRRKKKEEEEYSTPCWDGVHEASVQ</sequence>
<dbReference type="AlphaFoldDB" id="A0A8K1LF11"/>
<organism evidence="2 3">
    <name type="scientific">Zosterops borbonicus</name>
    <dbReference type="NCBI Taxonomy" id="364589"/>
    <lineage>
        <taxon>Eukaryota</taxon>
        <taxon>Metazoa</taxon>
        <taxon>Chordata</taxon>
        <taxon>Craniata</taxon>
        <taxon>Vertebrata</taxon>
        <taxon>Euteleostomi</taxon>
        <taxon>Archelosauria</taxon>
        <taxon>Archosauria</taxon>
        <taxon>Dinosauria</taxon>
        <taxon>Saurischia</taxon>
        <taxon>Theropoda</taxon>
        <taxon>Coelurosauria</taxon>
        <taxon>Aves</taxon>
        <taxon>Neognathae</taxon>
        <taxon>Neoaves</taxon>
        <taxon>Telluraves</taxon>
        <taxon>Australaves</taxon>
        <taxon>Passeriformes</taxon>
        <taxon>Sylvioidea</taxon>
        <taxon>Zosteropidae</taxon>
        <taxon>Zosterops</taxon>
    </lineage>
</organism>